<reference evidence="2" key="1">
    <citation type="submission" date="2022-03" db="EMBL/GenBank/DDBJ databases">
        <authorList>
            <person name="Sayadi A."/>
        </authorList>
    </citation>
    <scope>NUCLEOTIDE SEQUENCE</scope>
</reference>
<dbReference type="OrthoDB" id="5585231at2759"/>
<evidence type="ECO:0000256" key="1">
    <source>
        <dbReference type="SAM" id="Phobius"/>
    </source>
</evidence>
<dbReference type="Proteomes" id="UP001152888">
    <property type="component" value="Unassembled WGS sequence"/>
</dbReference>
<name>A0A9P0PD04_ACAOB</name>
<sequence>MSTQVNISEAETQQVSALVRRVNKVDISVEEVEMSDVGVNVSESGTEEVVVTRSRDADEEEKQLKATHRRTSVLEEESPIRNAECVNPFVNVHRRAVSECIIDENDNRTTFTAKDAKSKDKKKKKLSFNNIFGKKDKTKTKDVSKEEEETHDNLPQLPVFFSNTLGKSKKYASAMELHQKNHSLHRTPSFIKKLVHIGEDSSSFLKRSLSFRDFTKKAKDNSREKLTERKTQEWRQSLQSLVENDISVSYSDLSFVNYDALNDINYEPANLKAGTGDSRNSYIGRTQSMIEVSIVICFICVLIFVLLEYK</sequence>
<dbReference type="AlphaFoldDB" id="A0A9P0PD04"/>
<protein>
    <submittedName>
        <fullName evidence="2">Uncharacterized protein</fullName>
    </submittedName>
</protein>
<gene>
    <name evidence="2" type="ORF">ACAOBT_LOCUS13200</name>
</gene>
<keyword evidence="1" id="KW-0812">Transmembrane</keyword>
<keyword evidence="1" id="KW-0472">Membrane</keyword>
<dbReference type="EMBL" id="CAKOFQ010006873">
    <property type="protein sequence ID" value="CAH1978602.1"/>
    <property type="molecule type" value="Genomic_DNA"/>
</dbReference>
<keyword evidence="3" id="KW-1185">Reference proteome</keyword>
<organism evidence="2 3">
    <name type="scientific">Acanthoscelides obtectus</name>
    <name type="common">Bean weevil</name>
    <name type="synonym">Bruchus obtectus</name>
    <dbReference type="NCBI Taxonomy" id="200917"/>
    <lineage>
        <taxon>Eukaryota</taxon>
        <taxon>Metazoa</taxon>
        <taxon>Ecdysozoa</taxon>
        <taxon>Arthropoda</taxon>
        <taxon>Hexapoda</taxon>
        <taxon>Insecta</taxon>
        <taxon>Pterygota</taxon>
        <taxon>Neoptera</taxon>
        <taxon>Endopterygota</taxon>
        <taxon>Coleoptera</taxon>
        <taxon>Polyphaga</taxon>
        <taxon>Cucujiformia</taxon>
        <taxon>Chrysomeloidea</taxon>
        <taxon>Chrysomelidae</taxon>
        <taxon>Bruchinae</taxon>
        <taxon>Bruchini</taxon>
        <taxon>Acanthoscelides</taxon>
    </lineage>
</organism>
<accession>A0A9P0PD04</accession>
<keyword evidence="1" id="KW-1133">Transmembrane helix</keyword>
<evidence type="ECO:0000313" key="2">
    <source>
        <dbReference type="EMBL" id="CAH1978602.1"/>
    </source>
</evidence>
<comment type="caution">
    <text evidence="2">The sequence shown here is derived from an EMBL/GenBank/DDBJ whole genome shotgun (WGS) entry which is preliminary data.</text>
</comment>
<proteinExistence type="predicted"/>
<evidence type="ECO:0000313" key="3">
    <source>
        <dbReference type="Proteomes" id="UP001152888"/>
    </source>
</evidence>
<feature type="transmembrane region" description="Helical" evidence="1">
    <location>
        <begin position="288"/>
        <end position="307"/>
    </location>
</feature>